<dbReference type="Pfam" id="PF26078">
    <property type="entry name" value="Baseplate_J_M"/>
    <property type="match status" value="1"/>
</dbReference>
<dbReference type="PANTHER" id="PTHR37829:SF3">
    <property type="entry name" value="PROTEIN JAYE-RELATED"/>
    <property type="match status" value="1"/>
</dbReference>
<dbReference type="InterPro" id="IPR052399">
    <property type="entry name" value="Phage_Baseplate_Assmbl_Protein"/>
</dbReference>
<name>A0ABS4E909_9FIRM</name>
<evidence type="ECO:0000259" key="4">
    <source>
        <dbReference type="Pfam" id="PF26079"/>
    </source>
</evidence>
<evidence type="ECO:0000313" key="5">
    <source>
        <dbReference type="EMBL" id="MBP1854431.1"/>
    </source>
</evidence>
<organism evidence="5 6">
    <name type="scientific">Metaclostridioides mangenotii</name>
    <dbReference type="NCBI Taxonomy" id="1540"/>
    <lineage>
        <taxon>Bacteria</taxon>
        <taxon>Bacillati</taxon>
        <taxon>Bacillota</taxon>
        <taxon>Clostridia</taxon>
        <taxon>Peptostreptococcales</taxon>
        <taxon>Peptostreptococcaceae</taxon>
        <taxon>Metaclostridioides</taxon>
    </lineage>
</organism>
<dbReference type="Pfam" id="PF04865">
    <property type="entry name" value="Baseplate_J"/>
    <property type="match status" value="1"/>
</dbReference>
<comment type="caution">
    <text evidence="5">The sequence shown here is derived from an EMBL/GenBank/DDBJ whole genome shotgun (WGS) entry which is preliminary data.</text>
</comment>
<evidence type="ECO:0000256" key="1">
    <source>
        <dbReference type="ARBA" id="ARBA00038087"/>
    </source>
</evidence>
<dbReference type="Pfam" id="PF26079">
    <property type="entry name" value="Baseplate_J_C"/>
    <property type="match status" value="1"/>
</dbReference>
<sequence>MYSKQTYEVIKNRALSNIDLDLYKGEGSFLNNMIAGTSTELAKMYIELSNIHKMAFIQETYDTFLDARVNEFGIYRKMGTEATGEVEFIGKEGREISNGTIISYNDLMYIVIKDVVIGSEEGNTSPVQALEIGVEYNIPSGTEFELMDEIRDIERITNLKDFTGGTEIEDDDELRDRFYRLQRDPATSGNIAHYEQWALEVEGVYNVKVYPRWDGPGNIKVMVLGNDNVAVDEEIVQRVKDHIEEEMPIGVTLTVVTPTNLDVVITVSIEVESGYTLESVKILFLENISTYLRNVREEIIYTKVSAILGLTDGIKDFIDLTINGSTENILVSEDKIPSVKEIDIREVV</sequence>
<dbReference type="InterPro" id="IPR058530">
    <property type="entry name" value="Baseplate_J-like_C"/>
</dbReference>
<dbReference type="Proteomes" id="UP000767291">
    <property type="component" value="Unassembled WGS sequence"/>
</dbReference>
<evidence type="ECO:0000313" key="6">
    <source>
        <dbReference type="Proteomes" id="UP000767291"/>
    </source>
</evidence>
<dbReference type="PANTHER" id="PTHR37829">
    <property type="entry name" value="PHAGE-LIKE ELEMENT PBSX PROTEIN XKDT"/>
    <property type="match status" value="1"/>
</dbReference>
<dbReference type="EMBL" id="JAGGJX010000001">
    <property type="protein sequence ID" value="MBP1854431.1"/>
    <property type="molecule type" value="Genomic_DNA"/>
</dbReference>
<evidence type="ECO:0000259" key="2">
    <source>
        <dbReference type="Pfam" id="PF04865"/>
    </source>
</evidence>
<dbReference type="InterPro" id="IPR058531">
    <property type="entry name" value="Baseplate_J_M"/>
</dbReference>
<accession>A0ABS4E909</accession>
<keyword evidence="6" id="KW-1185">Reference proteome</keyword>
<evidence type="ECO:0000259" key="3">
    <source>
        <dbReference type="Pfam" id="PF26078"/>
    </source>
</evidence>
<feature type="domain" description="Baseplate J-like central" evidence="3">
    <location>
        <begin position="186"/>
        <end position="256"/>
    </location>
</feature>
<feature type="domain" description="Baseplate protein J-like barrel" evidence="2">
    <location>
        <begin position="86"/>
        <end position="165"/>
    </location>
</feature>
<comment type="similarity">
    <text evidence="1">Belongs to the Mu gp47/PBSX XkdT family.</text>
</comment>
<protein>
    <submittedName>
        <fullName evidence="5">Phage protein gp47/JayE</fullName>
    </submittedName>
</protein>
<dbReference type="RefSeq" id="WP_209455950.1">
    <property type="nucleotide sequence ID" value="NZ_BAAACS010000017.1"/>
</dbReference>
<reference evidence="5 6" key="1">
    <citation type="submission" date="2021-03" db="EMBL/GenBank/DDBJ databases">
        <title>Genomic Encyclopedia of Type Strains, Phase IV (KMG-IV): sequencing the most valuable type-strain genomes for metagenomic binning, comparative biology and taxonomic classification.</title>
        <authorList>
            <person name="Goeker M."/>
        </authorList>
    </citation>
    <scope>NUCLEOTIDE SEQUENCE [LARGE SCALE GENOMIC DNA]</scope>
    <source>
        <strain evidence="5 6">DSM 1289</strain>
    </source>
</reference>
<dbReference type="InterPro" id="IPR006949">
    <property type="entry name" value="Barrel_Baseplate_J-like"/>
</dbReference>
<proteinExistence type="inferred from homology"/>
<feature type="domain" description="Baseplate J-like C-terminal" evidence="4">
    <location>
        <begin position="265"/>
        <end position="344"/>
    </location>
</feature>
<gene>
    <name evidence="5" type="ORF">J2Z43_000821</name>
</gene>